<sequence>MSFKRIALIMVLVLILSGMSISAFGIGIAAGLEPLGGLPGSNMLLSIKPDGSPLLWGVGFTFGENLVSLGITGDYWFANEPLIGFLNYYIGLGFYFGYTNVNDSNSVQLGGRIPIGLNVFPVSPLELFLEITPTLTQVISDPFVFPNFSFGLQGAIGLRLWSR</sequence>
<proteinExistence type="predicted"/>
<evidence type="ECO:0000313" key="1">
    <source>
        <dbReference type="EMBL" id="MEM5948519.1"/>
    </source>
</evidence>
<dbReference type="RefSeq" id="WP_420069962.1">
    <property type="nucleotide sequence ID" value="NZ_JBCHKQ010000003.1"/>
</dbReference>
<reference evidence="1 2" key="1">
    <citation type="submission" date="2024-03" db="EMBL/GenBank/DDBJ databases">
        <title>Ignisphaera cupida sp. nov., a hyperthermophilic hydrolytic archaeon from a hot spring of Kamchatka, and proposal of Ignisphaeraceae fam. nov.</title>
        <authorList>
            <person name="Podosokorskaya O.A."/>
            <person name="Elcheninov A.G."/>
            <person name="Maltseva A.I."/>
            <person name="Zayulina K.S."/>
            <person name="Novikov A."/>
            <person name="Merkel A.Y."/>
        </authorList>
    </citation>
    <scope>NUCLEOTIDE SEQUENCE [LARGE SCALE GENOMIC DNA]</scope>
    <source>
        <strain evidence="1 2">38H-sp</strain>
    </source>
</reference>
<protein>
    <submittedName>
        <fullName evidence="1">Uncharacterized protein</fullName>
    </submittedName>
</protein>
<comment type="caution">
    <text evidence="1">The sequence shown here is derived from an EMBL/GenBank/DDBJ whole genome shotgun (WGS) entry which is preliminary data.</text>
</comment>
<accession>A0ABU9UCX0</accession>
<organism evidence="1 2">
    <name type="scientific">Rarispira pelagica</name>
    <dbReference type="NCBI Taxonomy" id="3141764"/>
    <lineage>
        <taxon>Bacteria</taxon>
        <taxon>Pseudomonadati</taxon>
        <taxon>Spirochaetota</taxon>
        <taxon>Spirochaetia</taxon>
        <taxon>Winmispirales</taxon>
        <taxon>Winmispiraceae</taxon>
        <taxon>Rarispira</taxon>
    </lineage>
</organism>
<evidence type="ECO:0000313" key="2">
    <source>
        <dbReference type="Proteomes" id="UP001466331"/>
    </source>
</evidence>
<gene>
    <name evidence="1" type="ORF">WKV44_08175</name>
</gene>
<dbReference type="Proteomes" id="UP001466331">
    <property type="component" value="Unassembled WGS sequence"/>
</dbReference>
<name>A0ABU9UCX0_9SPIR</name>
<dbReference type="EMBL" id="JBCHKQ010000003">
    <property type="protein sequence ID" value="MEM5948519.1"/>
    <property type="molecule type" value="Genomic_DNA"/>
</dbReference>
<keyword evidence="2" id="KW-1185">Reference proteome</keyword>